<dbReference type="Pfam" id="PF17889">
    <property type="entry name" value="NLRC4_HD"/>
    <property type="match status" value="1"/>
</dbReference>
<dbReference type="Proteomes" id="UP000515159">
    <property type="component" value="Chromosome 1"/>
</dbReference>
<dbReference type="OrthoDB" id="4034597at2759"/>
<dbReference type="SUPFAM" id="SSF57924">
    <property type="entry name" value="Inhibitor of apoptosis (IAP) repeat"/>
    <property type="match status" value="4"/>
</dbReference>
<dbReference type="Pfam" id="PF00653">
    <property type="entry name" value="BIR"/>
    <property type="match status" value="3"/>
</dbReference>
<dbReference type="GO" id="GO:0070269">
    <property type="term" value="P:pyroptotic inflammatory response"/>
    <property type="evidence" value="ECO:0007669"/>
    <property type="project" value="TreeGrafter"/>
</dbReference>
<keyword evidence="5" id="KW-0862">Zinc</keyword>
<evidence type="ECO:0000256" key="1">
    <source>
        <dbReference type="ARBA" id="ARBA00022703"/>
    </source>
</evidence>
<dbReference type="GO" id="GO:0043066">
    <property type="term" value="P:negative regulation of apoptotic process"/>
    <property type="evidence" value="ECO:0007669"/>
    <property type="project" value="InterPro"/>
</dbReference>
<keyword evidence="2" id="KW-0479">Metal-binding</keyword>
<dbReference type="InterPro" id="IPR040535">
    <property type="entry name" value="NLRC4_HD"/>
</dbReference>
<dbReference type="InterPro" id="IPR028789">
    <property type="entry name" value="Naip"/>
</dbReference>
<dbReference type="FunFam" id="3.40.50.300:FF:001126">
    <property type="entry name" value="Baculoviral IAP repeat-containing protein 1"/>
    <property type="match status" value="1"/>
</dbReference>
<dbReference type="SMART" id="SM00238">
    <property type="entry name" value="BIR"/>
    <property type="match status" value="3"/>
</dbReference>
<dbReference type="InParanoid" id="A0A6P8PLM9"/>
<evidence type="ECO:0000256" key="2">
    <source>
        <dbReference type="ARBA" id="ARBA00022723"/>
    </source>
</evidence>
<dbReference type="FunCoup" id="A0A6P8PLM9">
    <property type="interactions" value="132"/>
</dbReference>
<dbReference type="InterPro" id="IPR032675">
    <property type="entry name" value="LRR_dom_sf"/>
</dbReference>
<dbReference type="GO" id="GO:0006915">
    <property type="term" value="P:apoptotic process"/>
    <property type="evidence" value="ECO:0007669"/>
    <property type="project" value="UniProtKB-KW"/>
</dbReference>
<dbReference type="Gene3D" id="1.10.1170.10">
    <property type="entry name" value="Inhibitor Of Apoptosis Protein (2mihbC-IAP-1), Chain A"/>
    <property type="match status" value="4"/>
</dbReference>
<name>A0A6P8PLM9_GEOSA</name>
<keyword evidence="8" id="KW-1185">Reference proteome</keyword>
<dbReference type="GO" id="GO:0042742">
    <property type="term" value="P:defense response to bacterium"/>
    <property type="evidence" value="ECO:0007669"/>
    <property type="project" value="TreeGrafter"/>
</dbReference>
<dbReference type="GO" id="GO:0072557">
    <property type="term" value="C:IPAF inflammasome complex"/>
    <property type="evidence" value="ECO:0007669"/>
    <property type="project" value="TreeGrafter"/>
</dbReference>
<dbReference type="SUPFAM" id="SSF52047">
    <property type="entry name" value="RNI-like"/>
    <property type="match status" value="1"/>
</dbReference>
<dbReference type="GO" id="GO:0046872">
    <property type="term" value="F:metal ion binding"/>
    <property type="evidence" value="ECO:0007669"/>
    <property type="project" value="UniProtKB-KW"/>
</dbReference>
<dbReference type="PANTHER" id="PTHR46914:SF1">
    <property type="entry name" value="BACULOVIRAL IAP REPEAT-CONTAINING PROTEIN 1"/>
    <property type="match status" value="1"/>
</dbReference>
<dbReference type="InterPro" id="IPR027417">
    <property type="entry name" value="P-loop_NTPase"/>
</dbReference>
<evidence type="ECO:0000313" key="8">
    <source>
        <dbReference type="Proteomes" id="UP000515159"/>
    </source>
</evidence>
<dbReference type="RefSeq" id="XP_033784849.1">
    <property type="nucleotide sequence ID" value="XM_033928958.1"/>
</dbReference>
<proteinExistence type="predicted"/>
<organism evidence="8 9">
    <name type="scientific">Geotrypetes seraphini</name>
    <name type="common">Gaboon caecilian</name>
    <name type="synonym">Caecilia seraphini</name>
    <dbReference type="NCBI Taxonomy" id="260995"/>
    <lineage>
        <taxon>Eukaryota</taxon>
        <taxon>Metazoa</taxon>
        <taxon>Chordata</taxon>
        <taxon>Craniata</taxon>
        <taxon>Vertebrata</taxon>
        <taxon>Euteleostomi</taxon>
        <taxon>Amphibia</taxon>
        <taxon>Gymnophiona</taxon>
        <taxon>Geotrypetes</taxon>
    </lineage>
</organism>
<feature type="domain" description="NACHT" evidence="7">
    <location>
        <begin position="492"/>
        <end position="786"/>
    </location>
</feature>
<dbReference type="GO" id="GO:0043027">
    <property type="term" value="F:cysteine-type endopeptidase inhibitor activity involved in apoptotic process"/>
    <property type="evidence" value="ECO:0007669"/>
    <property type="project" value="InterPro"/>
</dbReference>
<evidence type="ECO:0000256" key="3">
    <source>
        <dbReference type="ARBA" id="ARBA00022737"/>
    </source>
</evidence>
<dbReference type="GO" id="GO:0005524">
    <property type="term" value="F:ATP binding"/>
    <property type="evidence" value="ECO:0007669"/>
    <property type="project" value="UniProtKB-KW"/>
</dbReference>
<dbReference type="SUPFAM" id="SSF52540">
    <property type="entry name" value="P-loop containing nucleoside triphosphate hydrolases"/>
    <property type="match status" value="1"/>
</dbReference>
<keyword evidence="6" id="KW-0067">ATP-binding</keyword>
<sequence>MDVTKISELDPAHLRETLSFLNLDFNKYVQQAEDEHVKIREQLQKDYKYQMRSESNRLKSFFSFDPCSTWSPQEMASAGFYNTGVKNSIQCFCCGLILCTQSISVTPLAKHQKFQLDCEFLQGKDVGNIPKYEVRVQNPEGDPAEDSGKYKTQEARLKSYKSWPFYVKMQPTLVAAAGFFFTGVKDTVQCFSCQGCLGNWEEDDDPWKEHAKWFPECEFLQSKKSQNEIIKYIQDYSGFVGVKGNHFTTQLIQKITQEEKDDPVCNIFEDEAVRLESFKTWTKGTATDAEALAKAGFFYTGSMISNIYEDEEIRLNSFKTWPKNTPVVPADLVKAGFFYTGASDAVRCFSCSLLANNFEPGDDPWTEHMKFKSKCKYMASTTQVEEDKIAKPTSLLTQKMNFKMKDEDPDSLPTGVALNEPQWLEDAKNLNTEMTRLYNDIKFRKITCFGKSTHVAIDLKTLYADISIVSKDTRNQPVQPLTLPEVLANLSSITMLEGEAGSGKTALLRKIAILWASGRCSILRRFSLVFYLSLKSTDREQSLSDIICNQMAGPSLPLTGLILKDIIHQLKNQVLFLLDDLSEMDSVPSAIEELMRKNHLNRLCLVVAVRTDRSGQVRQYAKTVLSIRDFPLYSSVYMIKKLFSHDVSLARTFFIALAQSKSLQAVLKTPLFMHAHCAFNVQYHNDKVVCDKAIFKAYLLYNTLKFPQEGQKIEAMLSSCGELALRGLFMSCFDFTNEHLAEASINEDDALRLGLLSKFTTQRLRPVYRFFHPSFQEFLAGRRLDELLKSDLQEEQEQGFHYLRQINTFLKVVGQYHYFLTYACLSSKTVPKIISHLFSLMDNKESFACQSGSKEHLKQHPELELKEQILILYSSFRDWESIASLTMDLLLNFAITAANETNSLVSCAPIILQFLAGKTLTLYVQSYNNNKKCILQFLECHPEGLSVLRDMEIITKRNVKPNTFDFSAMTKAFINYGMPSVDQDYSSSFQLLEDVANGSMKKEEECYAFVSLFQDTKMIDRPVLSAQNHKVPVLKIKATNEGPLSKEDCAKVLDLLSVSDCIELQLNSSHGYVESIKPAIEQYKNSFRKCSLHDTDLNTAEQNLLLSMSSMESLAINNLKETALPEYLLSNLDKFSCLKELSIQLSKSSEVFQHIPDGFKNICTMEKLVINTNFGNDSSRLVGFIQHFNNLEVFHLQCTSFLDFEGLMITLSSCKKIKEIRFTGSFFGDKEISFFASTVSHFTTLKVLVLSGEAVSNKEALKTIATALGSLVHLEELELPKGTGTLHAAKSIIHQFPHLPHLKFLTFNNSLDDDSILELAKAAKDGYLQNLQNLRLEICNDVTESGWRNFFKTLDNLPNLAELKVNKLYTHQIKCHATTVTAFAQCVSKMPSLVLICMYGWLLDDDDLEMFNNMKQQHPNSESLLIARQWISPFPPTLQE</sequence>
<dbReference type="Pfam" id="PF05729">
    <property type="entry name" value="NACHT"/>
    <property type="match status" value="1"/>
</dbReference>
<reference evidence="9" key="1">
    <citation type="submission" date="2025-08" db="UniProtKB">
        <authorList>
            <consortium name="RefSeq"/>
        </authorList>
    </citation>
    <scope>IDENTIFICATION</scope>
</reference>
<dbReference type="Gene3D" id="3.40.50.300">
    <property type="entry name" value="P-loop containing nucleotide triphosphate hydrolases"/>
    <property type="match status" value="1"/>
</dbReference>
<evidence type="ECO:0000259" key="7">
    <source>
        <dbReference type="PROSITE" id="PS50837"/>
    </source>
</evidence>
<keyword evidence="4" id="KW-0547">Nucleotide-binding</keyword>
<accession>A0A6P8PLM9</accession>
<dbReference type="Pfam" id="PF22524">
    <property type="entry name" value="WHD_Nlrc4"/>
    <property type="match status" value="1"/>
</dbReference>
<dbReference type="PROSITE" id="PS50837">
    <property type="entry name" value="NACHT"/>
    <property type="match status" value="1"/>
</dbReference>
<gene>
    <name evidence="9" type="primary">LOC117352456</name>
</gene>
<dbReference type="GO" id="GO:0016045">
    <property type="term" value="P:detection of bacterium"/>
    <property type="evidence" value="ECO:0007669"/>
    <property type="project" value="TreeGrafter"/>
</dbReference>
<dbReference type="CDD" id="cd00022">
    <property type="entry name" value="BIR"/>
    <property type="match status" value="2"/>
</dbReference>
<dbReference type="InterPro" id="IPR053882">
    <property type="entry name" value="Nlrc4-like_WHD"/>
</dbReference>
<dbReference type="GeneID" id="117352456"/>
<evidence type="ECO:0000313" key="9">
    <source>
        <dbReference type="RefSeq" id="XP_033784849.1"/>
    </source>
</evidence>
<dbReference type="InterPro" id="IPR001370">
    <property type="entry name" value="BIR_rpt"/>
</dbReference>
<dbReference type="Gene3D" id="3.80.10.10">
    <property type="entry name" value="Ribonuclease Inhibitor"/>
    <property type="match status" value="1"/>
</dbReference>
<keyword evidence="3" id="KW-0677">Repeat</keyword>
<dbReference type="PANTHER" id="PTHR46914">
    <property type="entry name" value="BACULOVIRAL IAP REPEAT-CONTAINING PROTEIN 1"/>
    <property type="match status" value="1"/>
</dbReference>
<dbReference type="PROSITE" id="PS50143">
    <property type="entry name" value="BIR_REPEAT_2"/>
    <property type="match status" value="4"/>
</dbReference>
<dbReference type="InterPro" id="IPR007111">
    <property type="entry name" value="NACHT_NTPase"/>
</dbReference>
<keyword evidence="1" id="KW-0053">Apoptosis</keyword>
<evidence type="ECO:0000256" key="5">
    <source>
        <dbReference type="ARBA" id="ARBA00022833"/>
    </source>
</evidence>
<dbReference type="KEGG" id="gsh:117352456"/>
<evidence type="ECO:0000256" key="4">
    <source>
        <dbReference type="ARBA" id="ARBA00022741"/>
    </source>
</evidence>
<protein>
    <submittedName>
        <fullName evidence="9">Baculoviral IAP repeat-containing protein 1-like</fullName>
    </submittedName>
</protein>
<evidence type="ECO:0000256" key="6">
    <source>
        <dbReference type="ARBA" id="ARBA00022840"/>
    </source>
</evidence>